<dbReference type="OrthoDB" id="8068875at2759"/>
<comment type="caution">
    <text evidence="2">The sequence shown here is derived from an EMBL/GenBank/DDBJ whole genome shotgun (WGS) entry which is preliminary data.</text>
</comment>
<feature type="repeat" description="RCC1" evidence="1">
    <location>
        <begin position="265"/>
        <end position="339"/>
    </location>
</feature>
<dbReference type="InterPro" id="IPR000408">
    <property type="entry name" value="Reg_chr_condens"/>
</dbReference>
<evidence type="ECO:0000256" key="1">
    <source>
        <dbReference type="PROSITE-ProRule" id="PRU00235"/>
    </source>
</evidence>
<dbReference type="Gene3D" id="2.130.10.30">
    <property type="entry name" value="Regulator of chromosome condensation 1/beta-lactamase-inhibitor protein II"/>
    <property type="match status" value="1"/>
</dbReference>
<proteinExistence type="predicted"/>
<dbReference type="PROSITE" id="PS00626">
    <property type="entry name" value="RCC1_2"/>
    <property type="match status" value="1"/>
</dbReference>
<feature type="repeat" description="RCC1" evidence="1">
    <location>
        <begin position="340"/>
        <end position="396"/>
    </location>
</feature>
<dbReference type="AlphaFoldDB" id="A0A1Z5K6L3"/>
<name>A0A1Z5K6L3_FISSO</name>
<dbReference type="PROSITE" id="PS50012">
    <property type="entry name" value="RCC1_3"/>
    <property type="match status" value="4"/>
</dbReference>
<dbReference type="GO" id="GO:0005085">
    <property type="term" value="F:guanyl-nucleotide exchange factor activity"/>
    <property type="evidence" value="ECO:0007669"/>
    <property type="project" value="TreeGrafter"/>
</dbReference>
<dbReference type="InterPro" id="IPR051553">
    <property type="entry name" value="Ran_GTPase-activating"/>
</dbReference>
<accession>A0A1Z5K6L3</accession>
<reference evidence="2 3" key="1">
    <citation type="journal article" date="2015" name="Plant Cell">
        <title>Oil accumulation by the oleaginous diatom Fistulifera solaris as revealed by the genome and transcriptome.</title>
        <authorList>
            <person name="Tanaka T."/>
            <person name="Maeda Y."/>
            <person name="Veluchamy A."/>
            <person name="Tanaka M."/>
            <person name="Abida H."/>
            <person name="Marechal E."/>
            <person name="Bowler C."/>
            <person name="Muto M."/>
            <person name="Sunaga Y."/>
            <person name="Tanaka M."/>
            <person name="Yoshino T."/>
            <person name="Taniguchi T."/>
            <person name="Fukuda Y."/>
            <person name="Nemoto M."/>
            <person name="Matsumoto M."/>
            <person name="Wong P.S."/>
            <person name="Aburatani S."/>
            <person name="Fujibuchi W."/>
        </authorList>
    </citation>
    <scope>NUCLEOTIDE SEQUENCE [LARGE SCALE GENOMIC DNA]</scope>
    <source>
        <strain evidence="2 3">JPCC DA0580</strain>
    </source>
</reference>
<evidence type="ECO:0000313" key="2">
    <source>
        <dbReference type="EMBL" id="GAX21874.1"/>
    </source>
</evidence>
<dbReference type="GO" id="GO:0005737">
    <property type="term" value="C:cytoplasm"/>
    <property type="evidence" value="ECO:0007669"/>
    <property type="project" value="TreeGrafter"/>
</dbReference>
<evidence type="ECO:0000313" key="3">
    <source>
        <dbReference type="Proteomes" id="UP000198406"/>
    </source>
</evidence>
<dbReference type="InterPro" id="IPR009091">
    <property type="entry name" value="RCC1/BLIP-II"/>
</dbReference>
<dbReference type="PANTHER" id="PTHR45982">
    <property type="entry name" value="REGULATOR OF CHROMOSOME CONDENSATION"/>
    <property type="match status" value="1"/>
</dbReference>
<gene>
    <name evidence="2" type="ORF">FisN_30Hh075</name>
</gene>
<dbReference type="Proteomes" id="UP000198406">
    <property type="component" value="Unassembled WGS sequence"/>
</dbReference>
<sequence length="498" mass="54358">MISARGGIKRKLRPNTRQFAVYAVGEAWTGALGIGNFQEDIPGHYDDEEDFVTNLKPMYTGPVHSVATGWGHTAVLTPDRELLLTGRPHDFSALLRLKRLPKMIRDYSVRQTVESTILDSPKLKTESRGIDLFNPTELVGSLVSWLSDSLSPDAKGWEAARSQSILSTLTAVEAAAGNVHQPVTVACSAGFTAFITTEGHLYAFGLNGYGQCGSGYTVNNLWHPTRVTGLSSEFAEGPRAQMEQSFPITQVELGLQHAICLNSEGEVFCWGKGERGQLGQEVILGESHTALPVKKTFSFTGQEDVVAAFEGNSKPVYERIGKVRQVAAGLIHSAALTDDNRVLIWGKHVLPAFGDDVGKKIASDALLPFVLHGLPPTLRVEKIACGSHHTAMSMEDGSVWAVGVASDDKVPIHVPVQLVPAGVIEMPVRQFAAHMDRTTIVGNSGRTVHQVHLWKDPEIQEYALFTPPWLDQLLLQDSDMTIREVHRSWVHSVVVTDP</sequence>
<keyword evidence="3" id="KW-1185">Reference proteome</keyword>
<evidence type="ECO:0008006" key="4">
    <source>
        <dbReference type="Google" id="ProtNLM"/>
    </source>
</evidence>
<dbReference type="SUPFAM" id="SSF50985">
    <property type="entry name" value="RCC1/BLIP-II"/>
    <property type="match status" value="1"/>
</dbReference>
<dbReference type="EMBL" id="BDSP01000173">
    <property type="protein sequence ID" value="GAX21874.1"/>
    <property type="molecule type" value="Genomic_DNA"/>
</dbReference>
<feature type="repeat" description="RCC1" evidence="1">
    <location>
        <begin position="19"/>
        <end position="79"/>
    </location>
</feature>
<dbReference type="Pfam" id="PF00415">
    <property type="entry name" value="RCC1"/>
    <property type="match status" value="1"/>
</dbReference>
<feature type="repeat" description="RCC1" evidence="1">
    <location>
        <begin position="199"/>
        <end position="264"/>
    </location>
</feature>
<organism evidence="2 3">
    <name type="scientific">Fistulifera solaris</name>
    <name type="common">Oleaginous diatom</name>
    <dbReference type="NCBI Taxonomy" id="1519565"/>
    <lineage>
        <taxon>Eukaryota</taxon>
        <taxon>Sar</taxon>
        <taxon>Stramenopiles</taxon>
        <taxon>Ochrophyta</taxon>
        <taxon>Bacillariophyta</taxon>
        <taxon>Bacillariophyceae</taxon>
        <taxon>Bacillariophycidae</taxon>
        <taxon>Naviculales</taxon>
        <taxon>Naviculaceae</taxon>
        <taxon>Fistulifera</taxon>
    </lineage>
</organism>
<dbReference type="PANTHER" id="PTHR45982:SF1">
    <property type="entry name" value="REGULATOR OF CHROMOSOME CONDENSATION"/>
    <property type="match status" value="1"/>
</dbReference>
<protein>
    <recommendedName>
        <fullName evidence="4">Secretion-regulating guanine nucleotide exchange factor</fullName>
    </recommendedName>
</protein>
<dbReference type="InParanoid" id="A0A1Z5K6L3"/>
<dbReference type="Pfam" id="PF13540">
    <property type="entry name" value="RCC1_2"/>
    <property type="match status" value="1"/>
</dbReference>